<keyword evidence="2" id="KW-1185">Reference proteome</keyword>
<proteinExistence type="predicted"/>
<dbReference type="OrthoDB" id="3113086at2759"/>
<sequence length="216" mass="25003">MLILGQNDGNEEFFEGMGFAGLLKTHSITSTIEPRGIEYLKYLYNLLEEPKRSGIYALNAQTFAGAVMECLSLYLCNRAFFQKRRSRFEPWRARRRRTSPWLWRMRFGPCNIYHRNHPKAGTFDRRRGSRPVASPGLEDYQVALYEWALIVLPFFLENSAVSPDLAEHLSRSTFSINSVRFPYLTRRARLAISTYLLRVKVSQGELPTSSWLVGNP</sequence>
<reference evidence="1 2" key="1">
    <citation type="submission" date="2014-04" db="EMBL/GenBank/DDBJ databases">
        <authorList>
            <consortium name="DOE Joint Genome Institute"/>
            <person name="Kuo A."/>
            <person name="Gay G."/>
            <person name="Dore J."/>
            <person name="Kohler A."/>
            <person name="Nagy L.G."/>
            <person name="Floudas D."/>
            <person name="Copeland A."/>
            <person name="Barry K.W."/>
            <person name="Cichocki N."/>
            <person name="Veneault-Fourrey C."/>
            <person name="LaButti K."/>
            <person name="Lindquist E.A."/>
            <person name="Lipzen A."/>
            <person name="Lundell T."/>
            <person name="Morin E."/>
            <person name="Murat C."/>
            <person name="Sun H."/>
            <person name="Tunlid A."/>
            <person name="Henrissat B."/>
            <person name="Grigoriev I.V."/>
            <person name="Hibbett D.S."/>
            <person name="Martin F."/>
            <person name="Nordberg H.P."/>
            <person name="Cantor M.N."/>
            <person name="Hua S.X."/>
        </authorList>
    </citation>
    <scope>NUCLEOTIDE SEQUENCE [LARGE SCALE GENOMIC DNA]</scope>
    <source>
        <strain evidence="2">h7</strain>
    </source>
</reference>
<dbReference type="Proteomes" id="UP000053424">
    <property type="component" value="Unassembled WGS sequence"/>
</dbReference>
<accession>A0A0C3C1F3</accession>
<dbReference type="AlphaFoldDB" id="A0A0C3C1F3"/>
<dbReference type="EMBL" id="KN831796">
    <property type="protein sequence ID" value="KIM37526.1"/>
    <property type="molecule type" value="Genomic_DNA"/>
</dbReference>
<evidence type="ECO:0000313" key="1">
    <source>
        <dbReference type="EMBL" id="KIM37526.1"/>
    </source>
</evidence>
<organism evidence="1 2">
    <name type="scientific">Hebeloma cylindrosporum</name>
    <dbReference type="NCBI Taxonomy" id="76867"/>
    <lineage>
        <taxon>Eukaryota</taxon>
        <taxon>Fungi</taxon>
        <taxon>Dikarya</taxon>
        <taxon>Basidiomycota</taxon>
        <taxon>Agaricomycotina</taxon>
        <taxon>Agaricomycetes</taxon>
        <taxon>Agaricomycetidae</taxon>
        <taxon>Agaricales</taxon>
        <taxon>Agaricineae</taxon>
        <taxon>Hymenogastraceae</taxon>
        <taxon>Hebeloma</taxon>
    </lineage>
</organism>
<evidence type="ECO:0000313" key="2">
    <source>
        <dbReference type="Proteomes" id="UP000053424"/>
    </source>
</evidence>
<dbReference type="HOGENOM" id="CLU_1277749_0_0_1"/>
<reference evidence="2" key="2">
    <citation type="submission" date="2015-01" db="EMBL/GenBank/DDBJ databases">
        <title>Evolutionary Origins and Diversification of the Mycorrhizal Mutualists.</title>
        <authorList>
            <consortium name="DOE Joint Genome Institute"/>
            <consortium name="Mycorrhizal Genomics Consortium"/>
            <person name="Kohler A."/>
            <person name="Kuo A."/>
            <person name="Nagy L.G."/>
            <person name="Floudas D."/>
            <person name="Copeland A."/>
            <person name="Barry K.W."/>
            <person name="Cichocki N."/>
            <person name="Veneault-Fourrey C."/>
            <person name="LaButti K."/>
            <person name="Lindquist E.A."/>
            <person name="Lipzen A."/>
            <person name="Lundell T."/>
            <person name="Morin E."/>
            <person name="Murat C."/>
            <person name="Riley R."/>
            <person name="Ohm R."/>
            <person name="Sun H."/>
            <person name="Tunlid A."/>
            <person name="Henrissat B."/>
            <person name="Grigoriev I.V."/>
            <person name="Hibbett D.S."/>
            <person name="Martin F."/>
        </authorList>
    </citation>
    <scope>NUCLEOTIDE SEQUENCE [LARGE SCALE GENOMIC DNA]</scope>
    <source>
        <strain evidence="2">h7</strain>
    </source>
</reference>
<name>A0A0C3C1F3_HEBCY</name>
<protein>
    <submittedName>
        <fullName evidence="1">Uncharacterized protein</fullName>
    </submittedName>
</protein>
<gene>
    <name evidence="1" type="ORF">M413DRAFT_257021</name>
</gene>